<dbReference type="AlphaFoldDB" id="A0A7X2TD35"/>
<accession>A0A7X2TD35</accession>
<gene>
    <name evidence="2" type="ORF">FYJ39_08125</name>
</gene>
<name>A0A7X2TD35_9CLOT</name>
<dbReference type="EMBL" id="VUMD01000006">
    <property type="protein sequence ID" value="MSS36536.1"/>
    <property type="molecule type" value="Genomic_DNA"/>
</dbReference>
<evidence type="ECO:0000313" key="3">
    <source>
        <dbReference type="Proteomes" id="UP000429958"/>
    </source>
</evidence>
<organism evidence="2 3">
    <name type="scientific">Clostridium porci</name>
    <dbReference type="NCBI Taxonomy" id="2605778"/>
    <lineage>
        <taxon>Bacteria</taxon>
        <taxon>Bacillati</taxon>
        <taxon>Bacillota</taxon>
        <taxon>Clostridia</taxon>
        <taxon>Eubacteriales</taxon>
        <taxon>Clostridiaceae</taxon>
        <taxon>Clostridium</taxon>
    </lineage>
</organism>
<keyword evidence="3" id="KW-1185">Reference proteome</keyword>
<dbReference type="RefSeq" id="WP_154471981.1">
    <property type="nucleotide sequence ID" value="NZ_VUMD01000006.1"/>
</dbReference>
<evidence type="ECO:0000313" key="2">
    <source>
        <dbReference type="EMBL" id="MSS36536.1"/>
    </source>
</evidence>
<dbReference type="Proteomes" id="UP000429958">
    <property type="component" value="Unassembled WGS sequence"/>
</dbReference>
<reference evidence="2 3" key="1">
    <citation type="submission" date="2019-08" db="EMBL/GenBank/DDBJ databases">
        <title>In-depth cultivation of the pig gut microbiome towards novel bacterial diversity and tailored functional studies.</title>
        <authorList>
            <person name="Wylensek D."/>
            <person name="Hitch T.C.A."/>
            <person name="Clavel T."/>
        </authorList>
    </citation>
    <scope>NUCLEOTIDE SEQUENCE [LARGE SCALE GENOMIC DNA]</scope>
    <source>
        <strain evidence="2 3">WCA-389-WT-23D1</strain>
    </source>
</reference>
<sequence length="76" mass="9469">MAFWKVYKYRHKNQYMYNWIWWYKTIGQYPKEQWDEIKEELRRNKEKNKKEARQALNHLVGMTAALCAHSANSFLR</sequence>
<comment type="caution">
    <text evidence="2">The sequence shown here is derived from an EMBL/GenBank/DDBJ whole genome shotgun (WGS) entry which is preliminary data.</text>
</comment>
<proteinExistence type="predicted"/>
<feature type="coiled-coil region" evidence="1">
    <location>
        <begin position="31"/>
        <end position="58"/>
    </location>
</feature>
<evidence type="ECO:0000256" key="1">
    <source>
        <dbReference type="SAM" id="Coils"/>
    </source>
</evidence>
<protein>
    <submittedName>
        <fullName evidence="2">Uncharacterized protein</fullName>
    </submittedName>
</protein>
<keyword evidence="1" id="KW-0175">Coiled coil</keyword>